<evidence type="ECO:0000259" key="19">
    <source>
        <dbReference type="PROSITE" id="PS51828"/>
    </source>
</evidence>
<comment type="catalytic activity">
    <reaction evidence="15">
        <text>hydrogencarbonate + H(+) = CO2 + H2O</text>
        <dbReference type="Rhea" id="RHEA:10748"/>
        <dbReference type="ChEBI" id="CHEBI:15377"/>
        <dbReference type="ChEBI" id="CHEBI:15378"/>
        <dbReference type="ChEBI" id="CHEBI:16526"/>
        <dbReference type="ChEBI" id="CHEBI:17544"/>
        <dbReference type="EC" id="4.2.1.1"/>
    </reaction>
</comment>
<evidence type="ECO:0000256" key="10">
    <source>
        <dbReference type="ARBA" id="ARBA00023180"/>
    </source>
</evidence>
<keyword evidence="21" id="KW-1185">Reference proteome</keyword>
<feature type="domain" description="Alpha-carbonic anhydrase" evidence="18">
    <location>
        <begin position="28"/>
        <end position="285"/>
    </location>
</feature>
<keyword evidence="7" id="KW-0479">Metal-binding</keyword>
<keyword evidence="6" id="KW-0964">Secreted</keyword>
<dbReference type="FunFam" id="3.10.200.10:FF:000003">
    <property type="entry name" value="Carbonic anhydrase 12"/>
    <property type="match status" value="1"/>
</dbReference>
<evidence type="ECO:0000259" key="18">
    <source>
        <dbReference type="PROSITE" id="PS51144"/>
    </source>
</evidence>
<comment type="subcellular location">
    <subcellularLocation>
        <location evidence="2">Secreted</location>
    </subcellularLocation>
</comment>
<evidence type="ECO:0000256" key="2">
    <source>
        <dbReference type="ARBA" id="ARBA00004613"/>
    </source>
</evidence>
<evidence type="ECO:0000256" key="16">
    <source>
        <dbReference type="PROSITE-ProRule" id="PRU01172"/>
    </source>
</evidence>
<sequence>DAAMEFFSAFVSALLVCVVSAGIPHDGIHWTYTEGALDQMHWPTKYPACGGKKQSPIDIQRRSVRHNPDMLQLELTGYDAQRGNFLMSNNGHSVQIDLPPSMVITQGLPGKYTAVQMHLHWGGWDLEASGAEHTIDGIRYMAELHVVHYNSDKYKSFTEARDKPDGLAVLAFFYDDGHFENTYYSDFISNLDKIKYAGQTMNISNIDVRSMLPENLNHFFRYQGSLTTPPCYESILWTVFDTPITLSHNQIRKLEGTLMDIDNKTLWNDYRIAQPLNDRVVESSFLPRLGKGTFCRQDEIESRLLKIEGLITSLGKHIHSEPRGLFPLVLDFQDKNSGSYAVAHLSQAMELISFTVCMHVLPQMDDVGTVISYSSNGNDNELMISIRRDAREVDLWIGNEFVNLPHNFRSHDWANYCITWSSSTGGAELWINGMVGEQRYLKSGYTISPGGVFVVGRDQDGYLGITNENAFVGKMTDLNLWDYPLTTADIRDQMSCERNSTTVGNVLSWGTTKLSMYGGVQLDNQYRCS</sequence>
<feature type="chain" id="PRO_5025454536" description="Carbonic anhydrase 6" evidence="17">
    <location>
        <begin position="22"/>
        <end position="529"/>
    </location>
</feature>
<reference evidence="20" key="1">
    <citation type="submission" date="2021-04" db="EMBL/GenBank/DDBJ databases">
        <authorList>
            <consortium name="Wellcome Sanger Institute Data Sharing"/>
        </authorList>
    </citation>
    <scope>NUCLEOTIDE SEQUENCE [LARGE SCALE GENOMIC DNA]</scope>
</reference>
<proteinExistence type="inferred from homology"/>
<evidence type="ECO:0000256" key="5">
    <source>
        <dbReference type="ARBA" id="ARBA00014200"/>
    </source>
</evidence>
<comment type="cofactor">
    <cofactor evidence="1">
        <name>Zn(2+)</name>
        <dbReference type="ChEBI" id="CHEBI:29105"/>
    </cofactor>
</comment>
<dbReference type="InterPro" id="IPR013320">
    <property type="entry name" value="ConA-like_dom_sf"/>
</dbReference>
<evidence type="ECO:0000256" key="9">
    <source>
        <dbReference type="ARBA" id="ARBA00023157"/>
    </source>
</evidence>
<evidence type="ECO:0000256" key="7">
    <source>
        <dbReference type="ARBA" id="ARBA00022723"/>
    </source>
</evidence>
<dbReference type="GO" id="GO:0004089">
    <property type="term" value="F:carbonate dehydratase activity"/>
    <property type="evidence" value="ECO:0007669"/>
    <property type="project" value="UniProtKB-EC"/>
</dbReference>
<evidence type="ECO:0000256" key="17">
    <source>
        <dbReference type="SAM" id="SignalP"/>
    </source>
</evidence>
<dbReference type="GeneTree" id="ENSGT00940000160409"/>
<dbReference type="InterPro" id="IPR023561">
    <property type="entry name" value="Carbonic_anhydrase_a-class"/>
</dbReference>
<reference evidence="20" key="2">
    <citation type="submission" date="2025-08" db="UniProtKB">
        <authorList>
            <consortium name="Ensembl"/>
        </authorList>
    </citation>
    <scope>IDENTIFICATION</scope>
</reference>
<feature type="domain" description="Pentraxin (PTX)" evidence="19">
    <location>
        <begin position="326"/>
        <end position="528"/>
    </location>
</feature>
<evidence type="ECO:0000256" key="13">
    <source>
        <dbReference type="ARBA" id="ARBA00031549"/>
    </source>
</evidence>
<dbReference type="PANTHER" id="PTHR18952:SF110">
    <property type="entry name" value="CARBONIC ANHYDRASE 6"/>
    <property type="match status" value="1"/>
</dbReference>
<keyword evidence="11" id="KW-0456">Lyase</keyword>
<evidence type="ECO:0000313" key="20">
    <source>
        <dbReference type="Ensembl" id="ENSSAUP00010002809.1"/>
    </source>
</evidence>
<dbReference type="Gene3D" id="2.60.120.200">
    <property type="match status" value="1"/>
</dbReference>
<evidence type="ECO:0000256" key="4">
    <source>
        <dbReference type="ARBA" id="ARBA00012925"/>
    </source>
</evidence>
<evidence type="ECO:0000256" key="11">
    <source>
        <dbReference type="ARBA" id="ARBA00023239"/>
    </source>
</evidence>
<dbReference type="Pfam" id="PF00354">
    <property type="entry name" value="Pentaxin"/>
    <property type="match status" value="1"/>
</dbReference>
<dbReference type="Proteomes" id="UP000472265">
    <property type="component" value="Chromosome 7"/>
</dbReference>
<dbReference type="GO" id="GO:0005615">
    <property type="term" value="C:extracellular space"/>
    <property type="evidence" value="ECO:0007669"/>
    <property type="project" value="TreeGrafter"/>
</dbReference>
<keyword evidence="9" id="KW-1015">Disulfide bond</keyword>
<dbReference type="GO" id="GO:0008270">
    <property type="term" value="F:zinc ion binding"/>
    <property type="evidence" value="ECO:0007669"/>
    <property type="project" value="InterPro"/>
</dbReference>
<name>A0A671TLN9_SPAAU</name>
<dbReference type="CDD" id="cd03125">
    <property type="entry name" value="alpha_CA_VI"/>
    <property type="match status" value="1"/>
</dbReference>
<dbReference type="PANTHER" id="PTHR18952">
    <property type="entry name" value="CARBONIC ANHYDRASE"/>
    <property type="match status" value="1"/>
</dbReference>
<reference evidence="20" key="3">
    <citation type="submission" date="2025-09" db="UniProtKB">
        <authorList>
            <consortium name="Ensembl"/>
        </authorList>
    </citation>
    <scope>IDENTIFICATION</scope>
</reference>
<dbReference type="Pfam" id="PF00194">
    <property type="entry name" value="Carb_anhydrase"/>
    <property type="match status" value="1"/>
</dbReference>
<evidence type="ECO:0000256" key="6">
    <source>
        <dbReference type="ARBA" id="ARBA00022525"/>
    </source>
</evidence>
<dbReference type="PRINTS" id="PR00895">
    <property type="entry name" value="PENTAXIN"/>
</dbReference>
<dbReference type="InterPro" id="IPR001148">
    <property type="entry name" value="CA_dom"/>
</dbReference>
<dbReference type="PROSITE" id="PS51828">
    <property type="entry name" value="PTX_2"/>
    <property type="match status" value="1"/>
</dbReference>
<dbReference type="SUPFAM" id="SSF49899">
    <property type="entry name" value="Concanavalin A-like lectins/glucanases"/>
    <property type="match status" value="1"/>
</dbReference>
<evidence type="ECO:0000256" key="15">
    <source>
        <dbReference type="ARBA" id="ARBA00048348"/>
    </source>
</evidence>
<dbReference type="SMART" id="SM01057">
    <property type="entry name" value="Carb_anhydrase"/>
    <property type="match status" value="1"/>
</dbReference>
<accession>A0A671TLN9</accession>
<evidence type="ECO:0000313" key="21">
    <source>
        <dbReference type="Proteomes" id="UP000472265"/>
    </source>
</evidence>
<dbReference type="Gene3D" id="3.10.200.10">
    <property type="entry name" value="Alpha carbonic anhydrase"/>
    <property type="match status" value="1"/>
</dbReference>
<keyword evidence="17" id="KW-0732">Signal</keyword>
<dbReference type="InterPro" id="IPR036398">
    <property type="entry name" value="CA_dom_sf"/>
</dbReference>
<dbReference type="AlphaFoldDB" id="A0A671TLN9"/>
<dbReference type="SUPFAM" id="SSF51069">
    <property type="entry name" value="Carbonic anhydrase"/>
    <property type="match status" value="1"/>
</dbReference>
<feature type="signal peptide" evidence="17">
    <location>
        <begin position="1"/>
        <end position="21"/>
    </location>
</feature>
<gene>
    <name evidence="20" type="primary">CA6</name>
    <name evidence="20" type="synonym">ca6</name>
</gene>
<dbReference type="InterPro" id="IPR001759">
    <property type="entry name" value="PTX_dom"/>
</dbReference>
<protein>
    <recommendedName>
        <fullName evidence="5">Carbonic anhydrase 6</fullName>
        <ecNumber evidence="4">4.2.1.1</ecNumber>
    </recommendedName>
    <alternativeName>
        <fullName evidence="13">Carbonate dehydratase VI</fullName>
    </alternativeName>
    <alternativeName>
        <fullName evidence="14">Carbonic anhydrase VI</fullName>
    </alternativeName>
</protein>
<organism evidence="20 21">
    <name type="scientific">Sparus aurata</name>
    <name type="common">Gilthead sea bream</name>
    <dbReference type="NCBI Taxonomy" id="8175"/>
    <lineage>
        <taxon>Eukaryota</taxon>
        <taxon>Metazoa</taxon>
        <taxon>Chordata</taxon>
        <taxon>Craniata</taxon>
        <taxon>Vertebrata</taxon>
        <taxon>Euteleostomi</taxon>
        <taxon>Actinopterygii</taxon>
        <taxon>Neopterygii</taxon>
        <taxon>Teleostei</taxon>
        <taxon>Neoteleostei</taxon>
        <taxon>Acanthomorphata</taxon>
        <taxon>Eupercaria</taxon>
        <taxon>Spariformes</taxon>
        <taxon>Sparidae</taxon>
        <taxon>Sparus</taxon>
    </lineage>
</organism>
<keyword evidence="10" id="KW-0325">Glycoprotein</keyword>
<dbReference type="EC" id="4.2.1.1" evidence="4"/>
<comment type="caution">
    <text evidence="16">Lacks conserved residue(s) required for the propagation of feature annotation.</text>
</comment>
<comment type="function">
    <text evidence="12">Reversible hydration of carbon dioxide. Its role in saliva is unknown.</text>
</comment>
<dbReference type="SMART" id="SM00159">
    <property type="entry name" value="PTX"/>
    <property type="match status" value="1"/>
</dbReference>
<comment type="similarity">
    <text evidence="3">Belongs to the alpha-carbonic anhydrase family.</text>
</comment>
<evidence type="ECO:0000256" key="12">
    <source>
        <dbReference type="ARBA" id="ARBA00025355"/>
    </source>
</evidence>
<dbReference type="Ensembl" id="ENSSAUT00010002983.1">
    <property type="protein sequence ID" value="ENSSAUP00010002809.1"/>
    <property type="gene ID" value="ENSSAUG00010001401.1"/>
</dbReference>
<keyword evidence="8" id="KW-0862">Zinc</keyword>
<evidence type="ECO:0000256" key="3">
    <source>
        <dbReference type="ARBA" id="ARBA00010718"/>
    </source>
</evidence>
<dbReference type="PROSITE" id="PS51144">
    <property type="entry name" value="ALPHA_CA_2"/>
    <property type="match status" value="1"/>
</dbReference>
<evidence type="ECO:0000256" key="1">
    <source>
        <dbReference type="ARBA" id="ARBA00001947"/>
    </source>
</evidence>
<evidence type="ECO:0000256" key="8">
    <source>
        <dbReference type="ARBA" id="ARBA00022833"/>
    </source>
</evidence>
<evidence type="ECO:0000256" key="14">
    <source>
        <dbReference type="ARBA" id="ARBA00032196"/>
    </source>
</evidence>